<evidence type="ECO:0000313" key="5">
    <source>
        <dbReference type="EMBL" id="SNR72495.1"/>
    </source>
</evidence>
<dbReference type="CDD" id="cd02523">
    <property type="entry name" value="PC_cytidylyltransferase"/>
    <property type="match status" value="1"/>
</dbReference>
<dbReference type="AlphaFoldDB" id="A0A238YMV8"/>
<feature type="region of interest" description="Disordered" evidence="3">
    <location>
        <begin position="1"/>
        <end position="27"/>
    </location>
</feature>
<evidence type="ECO:0000256" key="1">
    <source>
        <dbReference type="ARBA" id="ARBA00022679"/>
    </source>
</evidence>
<sequence>MRTSDRVLSNVLRGRSSSRSTRRHTAQPPLQVVILAAGMGTRLGRDHPKPLTPLHDGRTILRRQLDGLRTVLGADVPITAVVGYRCEMIMQAAPDLTFVYNPDFAVTNTSKSLLRALSNSRDGGVLWLNGDVVFDPAVLELVLPLLQEDQSFVCVDTNTVADEEVKYTLDGEGFVRELSKTVVGGLGEAVGINFVSAADKSALIEHLGACDVQDYFERGMETAIDERGLRFRPVDISRFAAVEVDFETDLQRANTLLPGTRNHVVDDVAEVAEVG</sequence>
<keyword evidence="6" id="KW-1185">Reference proteome</keyword>
<evidence type="ECO:0000256" key="3">
    <source>
        <dbReference type="SAM" id="MobiDB-lite"/>
    </source>
</evidence>
<gene>
    <name evidence="5" type="ORF">SAMN06272737_12152</name>
</gene>
<dbReference type="GO" id="GO:0016779">
    <property type="term" value="F:nucleotidyltransferase activity"/>
    <property type="evidence" value="ECO:0007669"/>
    <property type="project" value="UniProtKB-KW"/>
</dbReference>
<evidence type="ECO:0000259" key="4">
    <source>
        <dbReference type="Pfam" id="PF12804"/>
    </source>
</evidence>
<dbReference type="InterPro" id="IPR050065">
    <property type="entry name" value="GlmU-like"/>
</dbReference>
<accession>A0A238YMV8</accession>
<protein>
    <submittedName>
        <fullName evidence="5">Choline kinase</fullName>
    </submittedName>
</protein>
<dbReference type="RefSeq" id="WP_254920732.1">
    <property type="nucleotide sequence ID" value="NZ_FZNO01000021.1"/>
</dbReference>
<dbReference type="PANTHER" id="PTHR43584">
    <property type="entry name" value="NUCLEOTIDYL TRANSFERASE"/>
    <property type="match status" value="1"/>
</dbReference>
<feature type="domain" description="MobA-like NTP transferase" evidence="4">
    <location>
        <begin position="32"/>
        <end position="159"/>
    </location>
</feature>
<dbReference type="InterPro" id="IPR025877">
    <property type="entry name" value="MobA-like_NTP_Trfase"/>
</dbReference>
<evidence type="ECO:0000313" key="6">
    <source>
        <dbReference type="Proteomes" id="UP000198403"/>
    </source>
</evidence>
<keyword evidence="1" id="KW-0808">Transferase</keyword>
<name>A0A238YMV8_9ACTN</name>
<proteinExistence type="predicted"/>
<dbReference type="PANTHER" id="PTHR43584:SF8">
    <property type="entry name" value="N-ACETYLMURAMATE ALPHA-1-PHOSPHATE URIDYLYLTRANSFERASE"/>
    <property type="match status" value="1"/>
</dbReference>
<dbReference type="InterPro" id="IPR029044">
    <property type="entry name" value="Nucleotide-diphossugar_trans"/>
</dbReference>
<evidence type="ECO:0000256" key="2">
    <source>
        <dbReference type="ARBA" id="ARBA00022695"/>
    </source>
</evidence>
<dbReference type="Gene3D" id="3.90.550.10">
    <property type="entry name" value="Spore Coat Polysaccharide Biosynthesis Protein SpsA, Chain A"/>
    <property type="match status" value="1"/>
</dbReference>
<dbReference type="SUPFAM" id="SSF53448">
    <property type="entry name" value="Nucleotide-diphospho-sugar transferases"/>
    <property type="match status" value="1"/>
</dbReference>
<dbReference type="GO" id="GO:0016301">
    <property type="term" value="F:kinase activity"/>
    <property type="evidence" value="ECO:0007669"/>
    <property type="project" value="UniProtKB-KW"/>
</dbReference>
<dbReference type="Pfam" id="PF12804">
    <property type="entry name" value="NTP_transf_3"/>
    <property type="match status" value="1"/>
</dbReference>
<reference evidence="5 6" key="1">
    <citation type="submission" date="2017-06" db="EMBL/GenBank/DDBJ databases">
        <authorList>
            <person name="Kim H.J."/>
            <person name="Triplett B.A."/>
        </authorList>
    </citation>
    <scope>NUCLEOTIDE SEQUENCE [LARGE SCALE GENOMIC DNA]</scope>
    <source>
        <strain evidence="5 6">DSM 44272</strain>
    </source>
</reference>
<keyword evidence="5" id="KW-0418">Kinase</keyword>
<dbReference type="EMBL" id="FZNO01000021">
    <property type="protein sequence ID" value="SNR72495.1"/>
    <property type="molecule type" value="Genomic_DNA"/>
</dbReference>
<organism evidence="5 6">
    <name type="scientific">Blastococcus mobilis</name>
    <dbReference type="NCBI Taxonomy" id="1938746"/>
    <lineage>
        <taxon>Bacteria</taxon>
        <taxon>Bacillati</taxon>
        <taxon>Actinomycetota</taxon>
        <taxon>Actinomycetes</taxon>
        <taxon>Geodermatophilales</taxon>
        <taxon>Geodermatophilaceae</taxon>
        <taxon>Blastococcus</taxon>
    </lineage>
</organism>
<dbReference type="Proteomes" id="UP000198403">
    <property type="component" value="Unassembled WGS sequence"/>
</dbReference>
<keyword evidence="2" id="KW-0548">Nucleotidyltransferase</keyword>